<dbReference type="InterPro" id="IPR035076">
    <property type="entry name" value="Toxin/TOLIP"/>
</dbReference>
<keyword evidence="2" id="KW-0964">Secreted</keyword>
<proteinExistence type="evidence at transcript level"/>
<dbReference type="AlphaFoldDB" id="A0A098LY67"/>
<protein>
    <submittedName>
        <fullName evidence="7">Three finger toxin</fullName>
    </submittedName>
</protein>
<evidence type="ECO:0000259" key="6">
    <source>
        <dbReference type="Pfam" id="PF00087"/>
    </source>
</evidence>
<evidence type="ECO:0000256" key="2">
    <source>
        <dbReference type="ARBA" id="ARBA00022525"/>
    </source>
</evidence>
<keyword evidence="4" id="KW-1015">Disulfide bond</keyword>
<accession>A0A098LY67</accession>
<name>A0A098LY67_PYTRG</name>
<comment type="subcellular location">
    <subcellularLocation>
        <location evidence="1">Secreted</location>
    </subcellularLocation>
</comment>
<dbReference type="Pfam" id="PF00087">
    <property type="entry name" value="Toxin_TOLIP"/>
    <property type="match status" value="1"/>
</dbReference>
<evidence type="ECO:0000256" key="5">
    <source>
        <dbReference type="SAM" id="SignalP"/>
    </source>
</evidence>
<dbReference type="EMBL" id="GBIC01000037">
    <property type="protein sequence ID" value="JAC94906.1"/>
    <property type="molecule type" value="mRNA"/>
</dbReference>
<dbReference type="InterPro" id="IPR045860">
    <property type="entry name" value="Snake_toxin-like_sf"/>
</dbReference>
<organism evidence="7">
    <name type="scientific">Python regius</name>
    <name type="common">Ball python</name>
    <name type="synonym">Boa regia</name>
    <dbReference type="NCBI Taxonomy" id="51751"/>
    <lineage>
        <taxon>Eukaryota</taxon>
        <taxon>Metazoa</taxon>
        <taxon>Chordata</taxon>
        <taxon>Craniata</taxon>
        <taxon>Vertebrata</taxon>
        <taxon>Euteleostomi</taxon>
        <taxon>Lepidosauria</taxon>
        <taxon>Squamata</taxon>
        <taxon>Bifurcata</taxon>
        <taxon>Unidentata</taxon>
        <taxon>Episquamata</taxon>
        <taxon>Toxicofera</taxon>
        <taxon>Serpentes</taxon>
        <taxon>Henophidia</taxon>
        <taxon>Pythonidae</taxon>
        <taxon>Python</taxon>
    </lineage>
</organism>
<dbReference type="SUPFAM" id="SSF57302">
    <property type="entry name" value="Snake toxin-like"/>
    <property type="match status" value="1"/>
</dbReference>
<feature type="signal peptide" evidence="5">
    <location>
        <begin position="1"/>
        <end position="20"/>
    </location>
</feature>
<dbReference type="InterPro" id="IPR018363">
    <property type="entry name" value="CD59_antigen_CS"/>
</dbReference>
<evidence type="ECO:0000256" key="3">
    <source>
        <dbReference type="ARBA" id="ARBA00022729"/>
    </source>
</evidence>
<reference evidence="7" key="1">
    <citation type="journal article" date="2014" name="Toxicon">
        <title>Testing the Toxicofera: comparative transcriptomics casts doubt on the single, early evolution of the reptile venom system.</title>
        <authorList>
            <person name="Hargreaves A.D."/>
            <person name="Swain M.T."/>
            <person name="Logan D.W."/>
            <person name="Mulley J.F."/>
        </authorList>
    </citation>
    <scope>NUCLEOTIDE SEQUENCE</scope>
    <source>
        <tissue evidence="7">Salivary gland</tissue>
    </source>
</reference>
<sequence length="93" mass="10462">MRKIIFCVLAVMLWSQAVDALECYNCPNGGRCFTTATCSELQDQCMTIFFKGIGFQPPKYAKRCGRQYECDILNSAASAGFQATCCDYDRCNR</sequence>
<dbReference type="PROSITE" id="PS00983">
    <property type="entry name" value="LY6_UPAR"/>
    <property type="match status" value="1"/>
</dbReference>
<evidence type="ECO:0000313" key="7">
    <source>
        <dbReference type="EMBL" id="JAC94906.1"/>
    </source>
</evidence>
<feature type="chain" id="PRO_5001937643" evidence="5">
    <location>
        <begin position="21"/>
        <end position="93"/>
    </location>
</feature>
<dbReference type="GO" id="GO:0005576">
    <property type="term" value="C:extracellular region"/>
    <property type="evidence" value="ECO:0007669"/>
    <property type="project" value="UniProtKB-SubCell"/>
</dbReference>
<feature type="domain" description="Snake toxin/toxin-like" evidence="6">
    <location>
        <begin position="21"/>
        <end position="92"/>
    </location>
</feature>
<evidence type="ECO:0000256" key="1">
    <source>
        <dbReference type="ARBA" id="ARBA00004613"/>
    </source>
</evidence>
<evidence type="ECO:0000256" key="4">
    <source>
        <dbReference type="ARBA" id="ARBA00023157"/>
    </source>
</evidence>
<dbReference type="Gene3D" id="2.10.60.10">
    <property type="entry name" value="CD59"/>
    <property type="match status" value="1"/>
</dbReference>
<keyword evidence="3 5" id="KW-0732">Signal</keyword>